<feature type="compositionally biased region" description="Low complexity" evidence="1">
    <location>
        <begin position="23"/>
        <end position="36"/>
    </location>
</feature>
<proteinExistence type="predicted"/>
<sequence length="444" mass="48023">MEVGLGRRPTGTRRTAAPKRLARMAAPAPARPALARQPRRASRAQPPAEVQSKKRTLGVAAPVSQRQAPKLEGLSVKKASGGPLLSVSLWGCDTDRGNDDAVDAGESSESDDLDVATMGRCGRRRTKYCSYAVQTKTRGYNHLLVSRFYYWAKQRRLGPRPPPQLDGTLRIHMTELFLSGRQANVGGKLLAGGGEGLAPSVPWPEPPPHALLRLGSGVPLDADARQALRGGGHLAELSTCYLRPSELLSVRRGHFVPPSNGVSRHWCLLLAPEELGIPTKAGVLDDSPQLDTGSLKWLDVAWKEINSRPAAERAFPSSYQELLADVRAAGATLGLELVPYQLRHSGASHDRLRDLRGLPEVMNRGRWRKLKSVVRHEKHARVGLEFGKLDALTRSHFSTGHPQTCVIPEPAVALGNATLDAALDLARSAQSAGAPMGSRQPPYL</sequence>
<comment type="caution">
    <text evidence="2">The sequence shown here is derived from an EMBL/GenBank/DDBJ whole genome shotgun (WGS) entry which is preliminary data.</text>
</comment>
<feature type="region of interest" description="Disordered" evidence="1">
    <location>
        <begin position="1"/>
        <end position="67"/>
    </location>
</feature>
<feature type="compositionally biased region" description="Low complexity" evidence="1">
    <location>
        <begin position="1"/>
        <end position="15"/>
    </location>
</feature>
<gene>
    <name evidence="2" type="ORF">PCOR1329_LOCUS34252</name>
</gene>
<accession>A0ABN9T071</accession>
<dbReference type="Proteomes" id="UP001189429">
    <property type="component" value="Unassembled WGS sequence"/>
</dbReference>
<organism evidence="2 3">
    <name type="scientific">Prorocentrum cordatum</name>
    <dbReference type="NCBI Taxonomy" id="2364126"/>
    <lineage>
        <taxon>Eukaryota</taxon>
        <taxon>Sar</taxon>
        <taxon>Alveolata</taxon>
        <taxon>Dinophyceae</taxon>
        <taxon>Prorocentrales</taxon>
        <taxon>Prorocentraceae</taxon>
        <taxon>Prorocentrum</taxon>
    </lineage>
</organism>
<evidence type="ECO:0000313" key="2">
    <source>
        <dbReference type="EMBL" id="CAK0838276.1"/>
    </source>
</evidence>
<protein>
    <submittedName>
        <fullName evidence="2">Uncharacterized protein</fullName>
    </submittedName>
</protein>
<name>A0ABN9T071_9DINO</name>
<reference evidence="2" key="1">
    <citation type="submission" date="2023-10" db="EMBL/GenBank/DDBJ databases">
        <authorList>
            <person name="Chen Y."/>
            <person name="Shah S."/>
            <person name="Dougan E. K."/>
            <person name="Thang M."/>
            <person name="Chan C."/>
        </authorList>
    </citation>
    <scope>NUCLEOTIDE SEQUENCE [LARGE SCALE GENOMIC DNA]</scope>
</reference>
<keyword evidence="3" id="KW-1185">Reference proteome</keyword>
<evidence type="ECO:0000256" key="1">
    <source>
        <dbReference type="SAM" id="MobiDB-lite"/>
    </source>
</evidence>
<evidence type="ECO:0000313" key="3">
    <source>
        <dbReference type="Proteomes" id="UP001189429"/>
    </source>
</evidence>
<dbReference type="EMBL" id="CAUYUJ010014211">
    <property type="protein sequence ID" value="CAK0838276.1"/>
    <property type="molecule type" value="Genomic_DNA"/>
</dbReference>